<dbReference type="AlphaFoldDB" id="A0A558QYF7"/>
<gene>
    <name evidence="1" type="ORF">FOY91_15335</name>
</gene>
<protein>
    <recommendedName>
        <fullName evidence="3">Glycosyltransferase family 1 protein</fullName>
    </recommendedName>
</protein>
<dbReference type="EMBL" id="VNIM01000072">
    <property type="protein sequence ID" value="TVV72097.1"/>
    <property type="molecule type" value="Genomic_DNA"/>
</dbReference>
<keyword evidence="2" id="KW-1185">Reference proteome</keyword>
<evidence type="ECO:0000313" key="1">
    <source>
        <dbReference type="EMBL" id="TVV72097.1"/>
    </source>
</evidence>
<evidence type="ECO:0000313" key="2">
    <source>
        <dbReference type="Proteomes" id="UP000318681"/>
    </source>
</evidence>
<proteinExistence type="predicted"/>
<name>A0A558QYF7_9SPHN</name>
<reference evidence="1 2" key="1">
    <citation type="submission" date="2019-07" db="EMBL/GenBank/DDBJ databases">
        <title>Sphingomonas solaris sp. nov., isolated from a solar panel from Boston, Massachusetts.</title>
        <authorList>
            <person name="Tanner K."/>
            <person name="Pascual J."/>
            <person name="Mancuso C."/>
            <person name="Pereto J."/>
            <person name="Khalil A."/>
            <person name="Vilanova C."/>
        </authorList>
    </citation>
    <scope>NUCLEOTIDE SEQUENCE [LARGE SCALE GENOMIC DNA]</scope>
    <source>
        <strain evidence="1 2">R4DWN</strain>
    </source>
</reference>
<comment type="caution">
    <text evidence="1">The sequence shown here is derived from an EMBL/GenBank/DDBJ whole genome shotgun (WGS) entry which is preliminary data.</text>
</comment>
<organism evidence="1 2">
    <name type="scientific">Alterirhizorhabdus solaris</name>
    <dbReference type="NCBI Taxonomy" id="2529389"/>
    <lineage>
        <taxon>Bacteria</taxon>
        <taxon>Pseudomonadati</taxon>
        <taxon>Pseudomonadota</taxon>
        <taxon>Alphaproteobacteria</taxon>
        <taxon>Sphingomonadales</taxon>
        <taxon>Rhizorhabdaceae</taxon>
        <taxon>Alterirhizorhabdus</taxon>
    </lineage>
</organism>
<accession>A0A558QYF7</accession>
<sequence length="356" mass="38981">MTRPFVACHFALVQDVAVLRPLARLAASLPGLDLRLIVSEKFIATDINGRWMAEIERLGAEVGVAPFLYQTPFEAIRHLGDGRGMIVAGSESMLAAHVASHDLFRAVPGRIRTVTLQHGLECVGFLHNARHDAVAGRDVRFAADIAVAWFDMTRMESVSPAERAKMFVAGPSIMIDPSPPRRPAGGDLPGLICENLHSVRFVNGRMREGFLDSFLQFAGRLAMVDQSLALRAHPAGRFTERNAIALPANVQVSTAPLYDVALGDFAYAISAPSTILFDFVLAGVPVATWVDPDGEVDTRHFDGLAQVSSVDDWWRFNWAARWDRAALVERQDRYRDGLGIPADVRGRYLALLSLAG</sequence>
<dbReference type="RefSeq" id="WP_145153898.1">
    <property type="nucleotide sequence ID" value="NZ_VNIM01000072.1"/>
</dbReference>
<dbReference type="Proteomes" id="UP000318681">
    <property type="component" value="Unassembled WGS sequence"/>
</dbReference>
<dbReference type="OrthoDB" id="7593532at2"/>
<evidence type="ECO:0008006" key="3">
    <source>
        <dbReference type="Google" id="ProtNLM"/>
    </source>
</evidence>